<dbReference type="Gene3D" id="2.130.10.10">
    <property type="entry name" value="YVTN repeat-like/Quinoprotein amine dehydrogenase"/>
    <property type="match status" value="1"/>
</dbReference>
<dbReference type="Proteomes" id="UP000070501">
    <property type="component" value="Unassembled WGS sequence"/>
</dbReference>
<dbReference type="AlphaFoldDB" id="A0A136IUF0"/>
<keyword evidence="4" id="KW-1185">Reference proteome</keyword>
<keyword evidence="2" id="KW-0732">Signal</keyword>
<evidence type="ECO:0000256" key="2">
    <source>
        <dbReference type="SAM" id="SignalP"/>
    </source>
</evidence>
<dbReference type="InterPro" id="IPR050282">
    <property type="entry name" value="Cycloisomerase_2"/>
</dbReference>
<dbReference type="EMBL" id="KQ964257">
    <property type="protein sequence ID" value="KXJ88684.1"/>
    <property type="molecule type" value="Genomic_DNA"/>
</dbReference>
<name>A0A136IUF0_9PEZI</name>
<gene>
    <name evidence="3" type="ORF">Micbo1qcDRAFT_166118</name>
</gene>
<comment type="similarity">
    <text evidence="1">Belongs to the cycloisomerase 2 family.</text>
</comment>
<organism evidence="3 4">
    <name type="scientific">Microdochium bolleyi</name>
    <dbReference type="NCBI Taxonomy" id="196109"/>
    <lineage>
        <taxon>Eukaryota</taxon>
        <taxon>Fungi</taxon>
        <taxon>Dikarya</taxon>
        <taxon>Ascomycota</taxon>
        <taxon>Pezizomycotina</taxon>
        <taxon>Sordariomycetes</taxon>
        <taxon>Xylariomycetidae</taxon>
        <taxon>Xylariales</taxon>
        <taxon>Microdochiaceae</taxon>
        <taxon>Microdochium</taxon>
    </lineage>
</organism>
<evidence type="ECO:0000256" key="1">
    <source>
        <dbReference type="ARBA" id="ARBA00005564"/>
    </source>
</evidence>
<dbReference type="OrthoDB" id="9972196at2759"/>
<dbReference type="GO" id="GO:0017057">
    <property type="term" value="F:6-phosphogluconolactonase activity"/>
    <property type="evidence" value="ECO:0007669"/>
    <property type="project" value="TreeGrafter"/>
</dbReference>
<reference evidence="4" key="1">
    <citation type="submission" date="2016-02" db="EMBL/GenBank/DDBJ databases">
        <title>Draft genome sequence of Microdochium bolleyi, a fungal endophyte of beachgrass.</title>
        <authorList>
            <consortium name="DOE Joint Genome Institute"/>
            <person name="David A.S."/>
            <person name="May G."/>
            <person name="Haridas S."/>
            <person name="Lim J."/>
            <person name="Wang M."/>
            <person name="Labutti K."/>
            <person name="Lipzen A."/>
            <person name="Barry K."/>
            <person name="Grigoriev I.V."/>
        </authorList>
    </citation>
    <scope>NUCLEOTIDE SEQUENCE [LARGE SCALE GENOMIC DNA]</scope>
    <source>
        <strain evidence="4">J235TASD1</strain>
    </source>
</reference>
<dbReference type="SUPFAM" id="SSF75011">
    <property type="entry name" value="3-carboxy-cis,cis-mucoante lactonizing enzyme"/>
    <property type="match status" value="1"/>
</dbReference>
<sequence>MLRATKTAAAIVAMAATLTSAATLPRAAASAQKLLVAVPGGQILTYDFDGAKFTLASNYTEPGTAASWMVPNGANDRLYAVNENGNDTRSFDFANKAILAGAKPVVASGAPGVVSLCFNTDKTRLLGGSYTDGSIDVWDSSAKDGTLKLIKTLKTKGPLGPDQKFHRAHDVQLDPTGQFFAVTDLGGDQVVLVDARADKYEILGTPVGTGTKSGPRHGKFIAAGTGKEATHYVVVTELSNELILYSLKYTSAGIEFTLADRQTTLQGGEKPIGPEDAAAGEVQVLDGRDIYASNRRTGLPTGDSIVHFQVGEDGKLAFKQLVHSGGSYPRHFSFSADGSVMFVANQGPAENNPSVDSAVAAFARCTGSGKLSDKPFASLKYEAVAWPDATVATGGPQFVLPV</sequence>
<dbReference type="PANTHER" id="PTHR30344">
    <property type="entry name" value="6-PHOSPHOGLUCONOLACTONASE-RELATED"/>
    <property type="match status" value="1"/>
</dbReference>
<dbReference type="Pfam" id="PF10282">
    <property type="entry name" value="Lactonase"/>
    <property type="match status" value="1"/>
</dbReference>
<dbReference type="STRING" id="196109.A0A136IUF0"/>
<feature type="signal peptide" evidence="2">
    <location>
        <begin position="1"/>
        <end position="21"/>
    </location>
</feature>
<evidence type="ECO:0000313" key="4">
    <source>
        <dbReference type="Proteomes" id="UP000070501"/>
    </source>
</evidence>
<feature type="chain" id="PRO_5007293134" evidence="2">
    <location>
        <begin position="22"/>
        <end position="402"/>
    </location>
</feature>
<proteinExistence type="inferred from homology"/>
<accession>A0A136IUF0</accession>
<protein>
    <submittedName>
        <fullName evidence="3">Lactonase, 7-bladed beta-propeller-domain-containing protein</fullName>
    </submittedName>
</protein>
<dbReference type="InterPro" id="IPR019405">
    <property type="entry name" value="Lactonase_7-beta_prop"/>
</dbReference>
<evidence type="ECO:0000313" key="3">
    <source>
        <dbReference type="EMBL" id="KXJ88684.1"/>
    </source>
</evidence>
<dbReference type="InParanoid" id="A0A136IUF0"/>
<dbReference type="PANTHER" id="PTHR30344:SF1">
    <property type="entry name" value="6-PHOSPHOGLUCONOLACTONASE"/>
    <property type="match status" value="1"/>
</dbReference>
<dbReference type="InterPro" id="IPR015943">
    <property type="entry name" value="WD40/YVTN_repeat-like_dom_sf"/>
</dbReference>